<proteinExistence type="predicted"/>
<dbReference type="InterPro" id="IPR009319">
    <property type="entry name" value="Phage_A118_VSP1"/>
</dbReference>
<accession>A0A8S5TPY4</accession>
<dbReference type="EMBL" id="BK032876">
    <property type="protein sequence ID" value="DAF65205.1"/>
    <property type="molecule type" value="Genomic_DNA"/>
</dbReference>
<evidence type="ECO:0000256" key="1">
    <source>
        <dbReference type="SAM" id="Coils"/>
    </source>
</evidence>
<name>A0A8S5TPY4_9CAUD</name>
<reference evidence="2" key="1">
    <citation type="journal article" date="2021" name="Proc. Natl. Acad. Sci. U.S.A.">
        <title>A Catalog of Tens of Thousands of Viruses from Human Metagenomes Reveals Hidden Associations with Chronic Diseases.</title>
        <authorList>
            <person name="Tisza M.J."/>
            <person name="Buck C.B."/>
        </authorList>
    </citation>
    <scope>NUCLEOTIDE SEQUENCE</scope>
    <source>
        <strain evidence="2">CtCXW4</strain>
    </source>
</reference>
<sequence>MLTPEYLQRITEGAEEISSSLHRTIMDMIIERIMKRLGRGEDYLLTQTDRWQIQVLQESGELLEDIQKEIADKTKLQKKEIKDAFVDAGINALKWDDAVYIAAGLTPTALMQSPTMLRILERDYLATAGEWNNFTRTTALDAQRTFINQMDNAYHLVSTGAVSYTQAVRDVINNITEVGLKVNYPTGYRMSIESATMMIVRTGVGQAAADISMKRMEEMNWDTVLVSAHLGARTGNGGMNPGNHLWWQGRFYSRSGKDKRFPDFVKTTGFGTGEGLCGWNCRHSFGSGDGVNNPYDDKKINFADNHKVEELQKKQRAQERRIRDTKRKIQNLQTAVDNCKDDKARFELQNMLDRKAHTLKLQNKRYSTFCEENDLREYAERLKVAQWDRKQAMKSAAAARRYESAKKG</sequence>
<feature type="coiled-coil region" evidence="1">
    <location>
        <begin position="308"/>
        <end position="349"/>
    </location>
</feature>
<dbReference type="Pfam" id="PF06152">
    <property type="entry name" value="Phage_min_cap2"/>
    <property type="match status" value="1"/>
</dbReference>
<protein>
    <submittedName>
        <fullName evidence="2">Minor capsid protein</fullName>
    </submittedName>
</protein>
<dbReference type="GO" id="GO:0005198">
    <property type="term" value="F:structural molecule activity"/>
    <property type="evidence" value="ECO:0007669"/>
    <property type="project" value="InterPro"/>
</dbReference>
<evidence type="ECO:0000313" key="2">
    <source>
        <dbReference type="EMBL" id="DAF65205.1"/>
    </source>
</evidence>
<organism evidence="2">
    <name type="scientific">Myoviridae sp. ctCXW4</name>
    <dbReference type="NCBI Taxonomy" id="2827669"/>
    <lineage>
        <taxon>Viruses</taxon>
        <taxon>Duplodnaviria</taxon>
        <taxon>Heunggongvirae</taxon>
        <taxon>Uroviricota</taxon>
        <taxon>Caudoviricetes</taxon>
    </lineage>
</organism>
<keyword evidence="1" id="KW-0175">Coiled coil</keyword>